<evidence type="ECO:0000256" key="1">
    <source>
        <dbReference type="SAM" id="MobiDB-lite"/>
    </source>
</evidence>
<feature type="compositionally biased region" description="Basic and acidic residues" evidence="1">
    <location>
        <begin position="28"/>
        <end position="40"/>
    </location>
</feature>
<evidence type="ECO:0000313" key="3">
    <source>
        <dbReference type="Proteomes" id="UP000010959"/>
    </source>
</evidence>
<dbReference type="EMBL" id="AMWG01000063">
    <property type="protein sequence ID" value="ELP33382.1"/>
    <property type="molecule type" value="Genomic_DNA"/>
</dbReference>
<evidence type="ECO:0000313" key="2">
    <source>
        <dbReference type="EMBL" id="ELP33382.1"/>
    </source>
</evidence>
<dbReference type="Proteomes" id="UP000010959">
    <property type="component" value="Unassembled WGS sequence"/>
</dbReference>
<protein>
    <submittedName>
        <fullName evidence="2">Uncharacterized protein</fullName>
    </submittedName>
</protein>
<organism evidence="2 3">
    <name type="scientific">Rhodopirellula baltica SWK14</name>
    <dbReference type="NCBI Taxonomy" id="993516"/>
    <lineage>
        <taxon>Bacteria</taxon>
        <taxon>Pseudomonadati</taxon>
        <taxon>Planctomycetota</taxon>
        <taxon>Planctomycetia</taxon>
        <taxon>Pirellulales</taxon>
        <taxon>Pirellulaceae</taxon>
        <taxon>Rhodopirellula</taxon>
    </lineage>
</organism>
<name>L7CIC3_RHOBT</name>
<gene>
    <name evidence="2" type="ORF">RBSWK_02692</name>
</gene>
<accession>L7CIC3</accession>
<feature type="region of interest" description="Disordered" evidence="1">
    <location>
        <begin position="18"/>
        <end position="51"/>
    </location>
</feature>
<dbReference type="PATRIC" id="fig|993516.3.peg.2867"/>
<sequence>MPRCLKVEQGRMVRWAHKKRDGVSAKPPPDEAARREHRPEMSSVSMSETVKAVRLPFARLRRCNRVNQR</sequence>
<dbReference type="AlphaFoldDB" id="L7CIC3"/>
<proteinExistence type="predicted"/>
<reference evidence="2 3" key="1">
    <citation type="journal article" date="2013" name="Mar. Genomics">
        <title>Expression of sulfatases in Rhodopirellula baltica and the diversity of sulfatases in the genus Rhodopirellula.</title>
        <authorList>
            <person name="Wegner C.E."/>
            <person name="Richter-Heitmann T."/>
            <person name="Klindworth A."/>
            <person name="Klockow C."/>
            <person name="Richter M."/>
            <person name="Achstetter T."/>
            <person name="Glockner F.O."/>
            <person name="Harder J."/>
        </authorList>
    </citation>
    <scope>NUCLEOTIDE SEQUENCE [LARGE SCALE GENOMIC DNA]</scope>
    <source>
        <strain evidence="2 3">SWK14</strain>
    </source>
</reference>
<comment type="caution">
    <text evidence="2">The sequence shown here is derived from an EMBL/GenBank/DDBJ whole genome shotgun (WGS) entry which is preliminary data.</text>
</comment>